<evidence type="ECO:0000313" key="2">
    <source>
        <dbReference type="EMBL" id="AYR27067.1"/>
    </source>
</evidence>
<organism evidence="2 3">
    <name type="scientific">Herbaspirillum rubrisubalbicans</name>
    <dbReference type="NCBI Taxonomy" id="80842"/>
    <lineage>
        <taxon>Bacteria</taxon>
        <taxon>Pseudomonadati</taxon>
        <taxon>Pseudomonadota</taxon>
        <taxon>Betaproteobacteria</taxon>
        <taxon>Burkholderiales</taxon>
        <taxon>Oxalobacteraceae</taxon>
        <taxon>Herbaspirillum</taxon>
    </lineage>
</organism>
<proteinExistence type="predicted"/>
<feature type="compositionally biased region" description="Basic residues" evidence="1">
    <location>
        <begin position="1"/>
        <end position="21"/>
    </location>
</feature>
<dbReference type="AlphaFoldDB" id="A0AAD0XIX2"/>
<dbReference type="EMBL" id="CP024996">
    <property type="protein sequence ID" value="AYR27067.1"/>
    <property type="molecule type" value="Genomic_DNA"/>
</dbReference>
<accession>A0AAD0XIX2</accession>
<sequence>MTQLKKQQRKRKKKLSRKGNKKAATTNRTKDSGVEVIVRRDDTGDWIKPTTGEKFYIDEDALFPDVEFEFTTDVPGPYVWTWEMIWSAQVSSLSEKERGRTVKNLRRAGKFTQDGRHWNARSIGAVIGGTLRIVVQVGQQEFIRTVKVLAKQPGADRIKAHIRERNEPLMEKLIHQESRFKHVINNDLEPIVAGDRGFGVVQLTNPMPSYSQIWSWKENVDAGIALLRQKRAAAKRDFEQQKPVSYTAEMLDTETITRWNGGKYHEWDEGKKKWVRQKSILCDSKTGNVGWNMTLESNAGKTESELHDRDNGTYRKMKEGQNEEHAWQYSGVCYADHIEKR</sequence>
<dbReference type="Proteomes" id="UP000269199">
    <property type="component" value="Chromosome"/>
</dbReference>
<protein>
    <submittedName>
        <fullName evidence="2">Uncharacterized protein</fullName>
    </submittedName>
</protein>
<dbReference type="RefSeq" id="WP_061788670.1">
    <property type="nucleotide sequence ID" value="NZ_CP024996.1"/>
</dbReference>
<feature type="region of interest" description="Disordered" evidence="1">
    <location>
        <begin position="1"/>
        <end position="32"/>
    </location>
</feature>
<gene>
    <name evidence="2" type="ORF">RC54_19920</name>
</gene>
<evidence type="ECO:0000313" key="3">
    <source>
        <dbReference type="Proteomes" id="UP000269199"/>
    </source>
</evidence>
<name>A0AAD0XIX2_9BURK</name>
<reference evidence="2 3" key="1">
    <citation type="submission" date="2017-11" db="EMBL/GenBank/DDBJ databases">
        <title>Complete genome sequence of Herbaspirillum rubrisubalbicans DSM 11543.</title>
        <authorList>
            <person name="Chen M."/>
            <person name="An Q."/>
        </authorList>
    </citation>
    <scope>NUCLEOTIDE SEQUENCE [LARGE SCALE GENOMIC DNA]</scope>
    <source>
        <strain evidence="2 3">DSM 11543</strain>
    </source>
</reference>
<evidence type="ECO:0000256" key="1">
    <source>
        <dbReference type="SAM" id="MobiDB-lite"/>
    </source>
</evidence>